<dbReference type="SUPFAM" id="SSF51445">
    <property type="entry name" value="(Trans)glycosidases"/>
    <property type="match status" value="1"/>
</dbReference>
<dbReference type="EMBL" id="CP063213">
    <property type="protein sequence ID" value="QOR46591.1"/>
    <property type="molecule type" value="Genomic_DNA"/>
</dbReference>
<gene>
    <name evidence="10" type="ORF">INS88_01700</name>
</gene>
<evidence type="ECO:0000259" key="9">
    <source>
        <dbReference type="SMART" id="SM01038"/>
    </source>
</evidence>
<dbReference type="SUPFAM" id="SSF49303">
    <property type="entry name" value="beta-Galactosidase/glucuronidase domain"/>
    <property type="match status" value="2"/>
</dbReference>
<evidence type="ECO:0000256" key="4">
    <source>
        <dbReference type="ARBA" id="ARBA00013303"/>
    </source>
</evidence>
<dbReference type="InterPro" id="IPR017853">
    <property type="entry name" value="GH"/>
</dbReference>
<dbReference type="GO" id="GO:0005990">
    <property type="term" value="P:lactose catabolic process"/>
    <property type="evidence" value="ECO:0007669"/>
    <property type="project" value="TreeGrafter"/>
</dbReference>
<dbReference type="Pfam" id="PF02929">
    <property type="entry name" value="Bgal_small_N"/>
    <property type="match status" value="1"/>
</dbReference>
<accession>A0A7M1QXP1</accession>
<dbReference type="SUPFAM" id="SSF74650">
    <property type="entry name" value="Galactose mutarotase-like"/>
    <property type="match status" value="1"/>
</dbReference>
<keyword evidence="5 8" id="KW-0378">Hydrolase</keyword>
<evidence type="ECO:0000256" key="1">
    <source>
        <dbReference type="ARBA" id="ARBA00001412"/>
    </source>
</evidence>
<dbReference type="PANTHER" id="PTHR46323:SF2">
    <property type="entry name" value="BETA-GALACTOSIDASE"/>
    <property type="match status" value="1"/>
</dbReference>
<dbReference type="InterPro" id="IPR008979">
    <property type="entry name" value="Galactose-bd-like_sf"/>
</dbReference>
<dbReference type="InterPro" id="IPR050347">
    <property type="entry name" value="Bact_Beta-galactosidase"/>
</dbReference>
<organism evidence="10 11">
    <name type="scientific">Trueperella pecoris</name>
    <dbReference type="NCBI Taxonomy" id="2733571"/>
    <lineage>
        <taxon>Bacteria</taxon>
        <taxon>Bacillati</taxon>
        <taxon>Actinomycetota</taxon>
        <taxon>Actinomycetes</taxon>
        <taxon>Actinomycetales</taxon>
        <taxon>Actinomycetaceae</taxon>
        <taxon>Trueperella</taxon>
    </lineage>
</organism>
<reference evidence="10 11" key="1">
    <citation type="submission" date="2020-10" db="EMBL/GenBank/DDBJ databases">
        <title>Trueperella pecoris sp. nov. isolated from bovine and porcine specimens.</title>
        <authorList>
            <person name="Schoenecker L."/>
            <person name="Schnydrig P."/>
            <person name="Brodard I."/>
            <person name="Thomann A."/>
            <person name="Hemphill A."/>
            <person name="Rodriguez-Campos S."/>
            <person name="Perreten V."/>
            <person name="Jores J."/>
            <person name="Kittl S."/>
        </authorList>
    </citation>
    <scope>NUCLEOTIDE SEQUENCE [LARGE SCALE GENOMIC DNA]</scope>
    <source>
        <strain evidence="10 11">15A0121</strain>
    </source>
</reference>
<dbReference type="Gene3D" id="3.20.20.80">
    <property type="entry name" value="Glycosidases"/>
    <property type="match status" value="1"/>
</dbReference>
<sequence length="981" mass="111141">MQPHAYFFRYDDTDAAHSFDRQRSTGFINLIGPWHFKLFDRPERVSRDTHNELHESWDTVTVPHMWQFDGFGDLQYTDEGYPFFVDPPRVPAENPTGVYQRIVTIGKISAGEDIIIHIDGVESYAEIYVNGIFQGLTKGSRLTAEFDITNAVHAGENLLSIRVLQYSDATYLEDQDMWWACGIFRDLYITRRPKGHIKDFHLWTQKSGSDAVVNLNICKDGDVDISWRIANGESVVAEAALSTCGDDSLSSQVTLQQPRWWNPEEPYLYTVLIKESRPDGTTTIIPHRLGLASYTIEKGRLLLNGAYFKMHGVNRHDFDPRRGRAVSMDRVRRDLEMMKAHNINAVRTAHYPNDPRFYELCDELGLFVVAETDLETHGFVATGNISQLSDDPSWETAYVDRIERHIFAQRNHASIAVWSLGNESGYGCNFRAMYARAKEIDPHRPVMYEEDRNADVVDIISTMYSRVSQLDDLGRYPVGKPRILCEYGHAMGNGPGGLAEYQTVIDHWDSIQGHFLWEWTDHGVERINPDGTIDYLYGGDFGDYPNNGNFCIDGLVFPWQEPSPGLVEYKQVLCPVKIEFDHHQITVTNKRYFTHLSDVTLHVDIASSPTEAQSITLDPGAIPPQQTRTFTLGSKDACWENLLVTVTAIARDVEGNEGRVLGRFQSPGCYPSNDSDIFPTNTHRPIRVENAENSAHMKIFAGDSMFTLDPISGAIISWEYQNTQLVEGDIEIGIWSPLIDNHKTEFTELWEPNLLHEMRTSARNAHVTVTEHDVTVQMHRTLAAPSTQIGFDLEITYAISDNGELSIRVIGTRRGHYTDIIPRIGLTLTLPHDMCHVNWLGLGPGESYPDSRQAQIYGQWSSTVDDMYTPYVVPQNYGNHTGTTWAAVSKADGVGLLAQRLEPADTSADFDFSIWPYTCADIEHATHLSELKKRDVHTLNLNHAVLGLGSNSWGSEVLDSYRIRFEDFSFSFVLRPFSHNR</sequence>
<dbReference type="EC" id="3.2.1.23" evidence="3 8"/>
<dbReference type="PROSITE" id="PS00608">
    <property type="entry name" value="GLYCOSYL_HYDROL_F2_2"/>
    <property type="match status" value="1"/>
</dbReference>
<dbReference type="Proteomes" id="UP000595053">
    <property type="component" value="Chromosome"/>
</dbReference>
<dbReference type="InterPro" id="IPR023230">
    <property type="entry name" value="Glyco_hydro_2_CS"/>
</dbReference>
<dbReference type="Pfam" id="PF02837">
    <property type="entry name" value="Glyco_hydro_2_N"/>
    <property type="match status" value="1"/>
</dbReference>
<comment type="similarity">
    <text evidence="2 8">Belongs to the glycosyl hydrolase 2 family.</text>
</comment>
<evidence type="ECO:0000313" key="10">
    <source>
        <dbReference type="EMBL" id="QOR46591.1"/>
    </source>
</evidence>
<keyword evidence="6 8" id="KW-0326">Glycosidase</keyword>
<dbReference type="AlphaFoldDB" id="A0A7M1QXP1"/>
<dbReference type="PANTHER" id="PTHR46323">
    <property type="entry name" value="BETA-GALACTOSIDASE"/>
    <property type="match status" value="1"/>
</dbReference>
<dbReference type="InterPro" id="IPR006103">
    <property type="entry name" value="Glyco_hydro_2_cat"/>
</dbReference>
<dbReference type="InterPro" id="IPR023232">
    <property type="entry name" value="Glyco_hydro_2_AS"/>
</dbReference>
<dbReference type="InterPro" id="IPR004199">
    <property type="entry name" value="B-gal_small/dom_5"/>
</dbReference>
<protein>
    <recommendedName>
        <fullName evidence="4 8">Beta-galactosidase</fullName>
        <ecNumber evidence="3 8">3.2.1.23</ecNumber>
    </recommendedName>
    <alternativeName>
        <fullName evidence="7 8">Lactase</fullName>
    </alternativeName>
</protein>
<dbReference type="GO" id="GO:0009341">
    <property type="term" value="C:beta-galactosidase complex"/>
    <property type="evidence" value="ECO:0007669"/>
    <property type="project" value="InterPro"/>
</dbReference>
<dbReference type="GO" id="GO:0030246">
    <property type="term" value="F:carbohydrate binding"/>
    <property type="evidence" value="ECO:0007669"/>
    <property type="project" value="InterPro"/>
</dbReference>
<dbReference type="Gene3D" id="2.60.120.260">
    <property type="entry name" value="Galactose-binding domain-like"/>
    <property type="match status" value="1"/>
</dbReference>
<keyword evidence="11" id="KW-1185">Reference proteome</keyword>
<dbReference type="PROSITE" id="PS00719">
    <property type="entry name" value="GLYCOSYL_HYDROL_F2_1"/>
    <property type="match status" value="1"/>
</dbReference>
<dbReference type="GO" id="GO:0004565">
    <property type="term" value="F:beta-galactosidase activity"/>
    <property type="evidence" value="ECO:0007669"/>
    <property type="project" value="UniProtKB-EC"/>
</dbReference>
<dbReference type="InterPro" id="IPR006104">
    <property type="entry name" value="Glyco_hydro_2_N"/>
</dbReference>
<dbReference type="SMART" id="SM01038">
    <property type="entry name" value="Bgal_small_N"/>
    <property type="match status" value="1"/>
</dbReference>
<comment type="catalytic activity">
    <reaction evidence="1 8">
        <text>Hydrolysis of terminal non-reducing beta-D-galactose residues in beta-D-galactosides.</text>
        <dbReference type="EC" id="3.2.1.23"/>
    </reaction>
</comment>
<dbReference type="Gene3D" id="2.60.40.10">
    <property type="entry name" value="Immunoglobulins"/>
    <property type="match status" value="2"/>
</dbReference>
<evidence type="ECO:0000256" key="7">
    <source>
        <dbReference type="ARBA" id="ARBA00032230"/>
    </source>
</evidence>
<name>A0A7M1QXP1_9ACTO</name>
<evidence type="ECO:0000256" key="2">
    <source>
        <dbReference type="ARBA" id="ARBA00007401"/>
    </source>
</evidence>
<evidence type="ECO:0000256" key="6">
    <source>
        <dbReference type="ARBA" id="ARBA00023295"/>
    </source>
</evidence>
<dbReference type="InterPro" id="IPR006101">
    <property type="entry name" value="Glyco_hydro_2"/>
</dbReference>
<evidence type="ECO:0000313" key="11">
    <source>
        <dbReference type="Proteomes" id="UP000595053"/>
    </source>
</evidence>
<dbReference type="InterPro" id="IPR006102">
    <property type="entry name" value="Ig-like_GH2"/>
</dbReference>
<dbReference type="InterPro" id="IPR014718">
    <property type="entry name" value="GH-type_carb-bd"/>
</dbReference>
<evidence type="ECO:0000256" key="8">
    <source>
        <dbReference type="RuleBase" id="RU361154"/>
    </source>
</evidence>
<dbReference type="Pfam" id="PF00703">
    <property type="entry name" value="Glyco_hydro_2"/>
    <property type="match status" value="1"/>
</dbReference>
<evidence type="ECO:0000256" key="3">
    <source>
        <dbReference type="ARBA" id="ARBA00012756"/>
    </source>
</evidence>
<dbReference type="InterPro" id="IPR036156">
    <property type="entry name" value="Beta-gal/glucu_dom_sf"/>
</dbReference>
<evidence type="ECO:0000256" key="5">
    <source>
        <dbReference type="ARBA" id="ARBA00022801"/>
    </source>
</evidence>
<feature type="domain" description="Beta galactosidase small chain/" evidence="9">
    <location>
        <begin position="698"/>
        <end position="975"/>
    </location>
</feature>
<dbReference type="Gene3D" id="2.70.98.10">
    <property type="match status" value="1"/>
</dbReference>
<proteinExistence type="inferred from homology"/>
<dbReference type="InterPro" id="IPR013783">
    <property type="entry name" value="Ig-like_fold"/>
</dbReference>
<dbReference type="PRINTS" id="PR00132">
    <property type="entry name" value="GLHYDRLASE2"/>
</dbReference>
<dbReference type="InterPro" id="IPR011013">
    <property type="entry name" value="Gal_mutarotase_sf_dom"/>
</dbReference>
<dbReference type="SUPFAM" id="SSF49785">
    <property type="entry name" value="Galactose-binding domain-like"/>
    <property type="match status" value="1"/>
</dbReference>
<dbReference type="Pfam" id="PF02836">
    <property type="entry name" value="Glyco_hydro_2_C"/>
    <property type="match status" value="1"/>
</dbReference>